<dbReference type="AlphaFoldDB" id="A0A973VU83"/>
<evidence type="ECO:0000313" key="3">
    <source>
        <dbReference type="Proteomes" id="UP001432046"/>
    </source>
</evidence>
<proteinExistence type="predicted"/>
<name>A0A973VU83_9BRAD</name>
<dbReference type="EMBL" id="JAAOLE020000001">
    <property type="protein sequence ID" value="NVI41649.1"/>
    <property type="molecule type" value="Genomic_DNA"/>
</dbReference>
<sequence>MPKQKLHAHEEVFKDHVSGQYDETIFRFRVPGGWIYTHTIIRFGSVDKNYVADTFVPDSTVDMDLPIHPTDDPRRDL</sequence>
<gene>
    <name evidence="1" type="ORF">HAP48_000735</name>
    <name evidence="2" type="ORF">WDK88_42970</name>
</gene>
<organism evidence="1">
    <name type="scientific">Bradyrhizobium septentrionale</name>
    <dbReference type="NCBI Taxonomy" id="1404411"/>
    <lineage>
        <taxon>Bacteria</taxon>
        <taxon>Pseudomonadati</taxon>
        <taxon>Pseudomonadota</taxon>
        <taxon>Alphaproteobacteria</taxon>
        <taxon>Hyphomicrobiales</taxon>
        <taxon>Nitrobacteraceae</taxon>
        <taxon>Bradyrhizobium</taxon>
    </lineage>
</organism>
<reference evidence="2" key="2">
    <citation type="journal article" date="2021" name="Int. J. Syst. Evol. Microbiol.">
        <title>Bradyrhizobium septentrionale sp. nov. (sv. septentrionale) and Bradyrhizobium quebecense sp. nov. (sv. septentrionale) associated with legumes native to Canada possess rearranged symbiosis genes and numerous insertion sequences.</title>
        <authorList>
            <person name="Bromfield E.S.P."/>
            <person name="Cloutier S."/>
        </authorList>
    </citation>
    <scope>NUCLEOTIDE SEQUENCE</scope>
    <source>
        <strain evidence="2">5S5</strain>
    </source>
</reference>
<reference evidence="2" key="3">
    <citation type="submission" date="2024-03" db="EMBL/GenBank/DDBJ databases">
        <authorList>
            <person name="Bromfield E.S.P."/>
            <person name="Cloutier S."/>
        </authorList>
    </citation>
    <scope>NUCLEOTIDE SEQUENCE</scope>
    <source>
        <strain evidence="2">5S5</strain>
    </source>
</reference>
<keyword evidence="3" id="KW-1185">Reference proteome</keyword>
<accession>A0A973VU83</accession>
<dbReference type="RefSeq" id="WP_166212430.1">
    <property type="nucleotide sequence ID" value="NZ_CP088285.1"/>
</dbReference>
<reference evidence="1" key="1">
    <citation type="submission" date="2020-06" db="EMBL/GenBank/DDBJ databases">
        <title>Whole Genome Sequence of Bradyrhizobium sp. Strain 1S1.</title>
        <authorList>
            <person name="Bromfield E.S.P."/>
            <person name="Cloutier S."/>
        </authorList>
    </citation>
    <scope>NUCLEOTIDE SEQUENCE [LARGE SCALE GENOMIC DNA]</scope>
    <source>
        <strain evidence="1">1S1</strain>
    </source>
</reference>
<evidence type="ECO:0000313" key="1">
    <source>
        <dbReference type="EMBL" id="NVI41649.1"/>
    </source>
</evidence>
<dbReference type="EMBL" id="CP147711">
    <property type="protein sequence ID" value="WXC79830.1"/>
    <property type="molecule type" value="Genomic_DNA"/>
</dbReference>
<dbReference type="Proteomes" id="UP001432046">
    <property type="component" value="Chromosome"/>
</dbReference>
<protein>
    <submittedName>
        <fullName evidence="1">Uncharacterized protein</fullName>
    </submittedName>
</protein>
<evidence type="ECO:0000313" key="2">
    <source>
        <dbReference type="EMBL" id="WXC79830.1"/>
    </source>
</evidence>